<evidence type="ECO:0000256" key="1">
    <source>
        <dbReference type="SAM" id="Phobius"/>
    </source>
</evidence>
<evidence type="ECO:0000313" key="3">
    <source>
        <dbReference type="Proteomes" id="UP001501645"/>
    </source>
</evidence>
<dbReference type="NCBIfam" id="NF046117">
    <property type="entry name" value="SCO4848_fam"/>
    <property type="match status" value="1"/>
</dbReference>
<reference evidence="3" key="1">
    <citation type="journal article" date="2019" name="Int. J. Syst. Evol. Microbiol.">
        <title>The Global Catalogue of Microorganisms (GCM) 10K type strain sequencing project: providing services to taxonomists for standard genome sequencing and annotation.</title>
        <authorList>
            <consortium name="The Broad Institute Genomics Platform"/>
            <consortium name="The Broad Institute Genome Sequencing Center for Infectious Disease"/>
            <person name="Wu L."/>
            <person name="Ma J."/>
        </authorList>
    </citation>
    <scope>NUCLEOTIDE SEQUENCE [LARGE SCALE GENOMIC DNA]</scope>
    <source>
        <strain evidence="3">JCM 18537</strain>
    </source>
</reference>
<keyword evidence="1" id="KW-1133">Transmembrane helix</keyword>
<dbReference type="EMBL" id="BAABKO010000001">
    <property type="protein sequence ID" value="GAA4763504.1"/>
    <property type="molecule type" value="Genomic_DNA"/>
</dbReference>
<feature type="transmembrane region" description="Helical" evidence="1">
    <location>
        <begin position="48"/>
        <end position="70"/>
    </location>
</feature>
<organism evidence="2 3">
    <name type="scientific">Microbacterium gilvum</name>
    <dbReference type="NCBI Taxonomy" id="1336204"/>
    <lineage>
        <taxon>Bacteria</taxon>
        <taxon>Bacillati</taxon>
        <taxon>Actinomycetota</taxon>
        <taxon>Actinomycetes</taxon>
        <taxon>Micrococcales</taxon>
        <taxon>Microbacteriaceae</taxon>
        <taxon>Microbacterium</taxon>
    </lineage>
</organism>
<keyword evidence="1" id="KW-0472">Membrane</keyword>
<dbReference type="Proteomes" id="UP001501645">
    <property type="component" value="Unassembled WGS sequence"/>
</dbReference>
<dbReference type="Pfam" id="PF26606">
    <property type="entry name" value="SCO4848"/>
    <property type="match status" value="1"/>
</dbReference>
<dbReference type="InterPro" id="IPR058061">
    <property type="entry name" value="SCO4848-like"/>
</dbReference>
<sequence>MTVLLAILLLVNAAFNIVVWPRFWKRITSDPRARDAEGRKTAFLTVHATLIGIAIAIAVASAAAGVWALVS</sequence>
<keyword evidence="1" id="KW-0812">Transmembrane</keyword>
<evidence type="ECO:0000313" key="2">
    <source>
        <dbReference type="EMBL" id="GAA4763504.1"/>
    </source>
</evidence>
<evidence type="ECO:0008006" key="4">
    <source>
        <dbReference type="Google" id="ProtNLM"/>
    </source>
</evidence>
<dbReference type="RefSeq" id="WP_345435156.1">
    <property type="nucleotide sequence ID" value="NZ_BAABKO010000001.1"/>
</dbReference>
<name>A0ABP8ZQT1_9MICO</name>
<protein>
    <recommendedName>
        <fullName evidence="4">Integral membrane protein</fullName>
    </recommendedName>
</protein>
<comment type="caution">
    <text evidence="2">The sequence shown here is derived from an EMBL/GenBank/DDBJ whole genome shotgun (WGS) entry which is preliminary data.</text>
</comment>
<accession>A0ABP8ZQT1</accession>
<gene>
    <name evidence="2" type="ORF">GCM10023351_02650</name>
</gene>
<keyword evidence="3" id="KW-1185">Reference proteome</keyword>
<proteinExistence type="predicted"/>